<dbReference type="SMART" id="SM00895">
    <property type="entry name" value="FCD"/>
    <property type="match status" value="1"/>
</dbReference>
<dbReference type="PROSITE" id="PS50949">
    <property type="entry name" value="HTH_GNTR"/>
    <property type="match status" value="1"/>
</dbReference>
<dbReference type="EMBL" id="JAUYVI010000004">
    <property type="protein sequence ID" value="MDQ7248639.1"/>
    <property type="molecule type" value="Genomic_DNA"/>
</dbReference>
<dbReference type="InterPro" id="IPR036388">
    <property type="entry name" value="WH-like_DNA-bd_sf"/>
</dbReference>
<proteinExistence type="predicted"/>
<dbReference type="Proteomes" id="UP001230156">
    <property type="component" value="Unassembled WGS sequence"/>
</dbReference>
<evidence type="ECO:0000256" key="2">
    <source>
        <dbReference type="ARBA" id="ARBA00023125"/>
    </source>
</evidence>
<gene>
    <name evidence="5" type="ORF">Q8A70_13215</name>
</gene>
<keyword evidence="1" id="KW-0805">Transcription regulation</keyword>
<comment type="caution">
    <text evidence="5">The sequence shown here is derived from an EMBL/GenBank/DDBJ whole genome shotgun (WGS) entry which is preliminary data.</text>
</comment>
<name>A0ABU0YLN3_9PROT</name>
<protein>
    <submittedName>
        <fullName evidence="5">GntR family transcriptional regulator</fullName>
    </submittedName>
</protein>
<dbReference type="PANTHER" id="PTHR43537">
    <property type="entry name" value="TRANSCRIPTIONAL REGULATOR, GNTR FAMILY"/>
    <property type="match status" value="1"/>
</dbReference>
<reference evidence="6" key="1">
    <citation type="submission" date="2023-08" db="EMBL/GenBank/DDBJ databases">
        <title>Rhodospirillaceae gen. nov., a novel taxon isolated from the Yangtze River Yuezi River estuary sludge.</title>
        <authorList>
            <person name="Ruan L."/>
        </authorList>
    </citation>
    <scope>NUCLEOTIDE SEQUENCE [LARGE SCALE GENOMIC DNA]</scope>
    <source>
        <strain evidence="6">R-7</strain>
    </source>
</reference>
<evidence type="ECO:0000259" key="4">
    <source>
        <dbReference type="PROSITE" id="PS50949"/>
    </source>
</evidence>
<dbReference type="InterPro" id="IPR011711">
    <property type="entry name" value="GntR_C"/>
</dbReference>
<evidence type="ECO:0000256" key="3">
    <source>
        <dbReference type="ARBA" id="ARBA00023163"/>
    </source>
</evidence>
<keyword evidence="6" id="KW-1185">Reference proteome</keyword>
<evidence type="ECO:0000313" key="5">
    <source>
        <dbReference type="EMBL" id="MDQ7248639.1"/>
    </source>
</evidence>
<dbReference type="SUPFAM" id="SSF48008">
    <property type="entry name" value="GntR ligand-binding domain-like"/>
    <property type="match status" value="1"/>
</dbReference>
<dbReference type="InterPro" id="IPR036390">
    <property type="entry name" value="WH_DNA-bd_sf"/>
</dbReference>
<dbReference type="SUPFAM" id="SSF46785">
    <property type="entry name" value="Winged helix' DNA-binding domain"/>
    <property type="match status" value="1"/>
</dbReference>
<keyword evidence="2" id="KW-0238">DNA-binding</keyword>
<dbReference type="PANTHER" id="PTHR43537:SF45">
    <property type="entry name" value="GNTR FAMILY REGULATORY PROTEIN"/>
    <property type="match status" value="1"/>
</dbReference>
<dbReference type="RefSeq" id="WP_379956117.1">
    <property type="nucleotide sequence ID" value="NZ_JAUYVI010000004.1"/>
</dbReference>
<dbReference type="InterPro" id="IPR000524">
    <property type="entry name" value="Tscrpt_reg_HTH_GntR"/>
</dbReference>
<dbReference type="CDD" id="cd07377">
    <property type="entry name" value="WHTH_GntR"/>
    <property type="match status" value="1"/>
</dbReference>
<dbReference type="Gene3D" id="1.20.120.530">
    <property type="entry name" value="GntR ligand-binding domain-like"/>
    <property type="match status" value="1"/>
</dbReference>
<dbReference type="Pfam" id="PF00392">
    <property type="entry name" value="GntR"/>
    <property type="match status" value="1"/>
</dbReference>
<evidence type="ECO:0000256" key="1">
    <source>
        <dbReference type="ARBA" id="ARBA00023015"/>
    </source>
</evidence>
<dbReference type="SMART" id="SM00345">
    <property type="entry name" value="HTH_GNTR"/>
    <property type="match status" value="1"/>
</dbReference>
<evidence type="ECO:0000313" key="6">
    <source>
        <dbReference type="Proteomes" id="UP001230156"/>
    </source>
</evidence>
<dbReference type="InterPro" id="IPR008920">
    <property type="entry name" value="TF_FadR/GntR_C"/>
</dbReference>
<accession>A0ABU0YLN3</accession>
<keyword evidence="3" id="KW-0804">Transcription</keyword>
<feature type="domain" description="HTH gntR-type" evidence="4">
    <location>
        <begin position="6"/>
        <end position="73"/>
    </location>
</feature>
<dbReference type="Gene3D" id="1.10.10.10">
    <property type="entry name" value="Winged helix-like DNA-binding domain superfamily/Winged helix DNA-binding domain"/>
    <property type="match status" value="1"/>
</dbReference>
<sequence length="222" mass="24592">MKHAGTRQSDTAYERLREMVIRGALKPGALIEEGAEMERLGVGRTPLREALQRLAQEDLIEVVPRRGYFVTTISAAEMFQIFEARLSMEIQAVRLAAERATPEDLAAQCALLDEARTGMAADNRDPAWNLDIDERFHGLIAAASGNRYLAATLTRFYGLSVRTLYLSKIPITLAKDEIANFVAVFDAIAAGDPDQAERAMRRHLEFDPMTMIGLAPKQSVEA</sequence>
<organism evidence="5 6">
    <name type="scientific">Dongia sedimenti</name>
    <dbReference type="NCBI Taxonomy" id="3064282"/>
    <lineage>
        <taxon>Bacteria</taxon>
        <taxon>Pseudomonadati</taxon>
        <taxon>Pseudomonadota</taxon>
        <taxon>Alphaproteobacteria</taxon>
        <taxon>Rhodospirillales</taxon>
        <taxon>Dongiaceae</taxon>
        <taxon>Dongia</taxon>
    </lineage>
</organism>
<dbReference type="Pfam" id="PF07729">
    <property type="entry name" value="FCD"/>
    <property type="match status" value="1"/>
</dbReference>